<dbReference type="Proteomes" id="UP000827092">
    <property type="component" value="Unassembled WGS sequence"/>
</dbReference>
<dbReference type="PANTHER" id="PTHR45749:SF33">
    <property type="entry name" value="ZINC FINGER MYM-TYPE PROTEIN 1"/>
    <property type="match status" value="1"/>
</dbReference>
<name>A0AAV6VK17_9ARAC</name>
<evidence type="ECO:0000313" key="2">
    <source>
        <dbReference type="Proteomes" id="UP000827092"/>
    </source>
</evidence>
<dbReference type="EMBL" id="JAFNEN010000058">
    <property type="protein sequence ID" value="KAG8197145.1"/>
    <property type="molecule type" value="Genomic_DNA"/>
</dbReference>
<reference evidence="1 2" key="1">
    <citation type="journal article" date="2022" name="Nat. Ecol. Evol.">
        <title>A masculinizing supergene underlies an exaggerated male reproductive morph in a spider.</title>
        <authorList>
            <person name="Hendrickx F."/>
            <person name="De Corte Z."/>
            <person name="Sonet G."/>
            <person name="Van Belleghem S.M."/>
            <person name="Kostlbacher S."/>
            <person name="Vangestel C."/>
        </authorList>
    </citation>
    <scope>NUCLEOTIDE SEQUENCE [LARGE SCALE GENOMIC DNA]</scope>
    <source>
        <strain evidence="1">W744_W776</strain>
    </source>
</reference>
<evidence type="ECO:0000313" key="1">
    <source>
        <dbReference type="EMBL" id="KAG8197145.1"/>
    </source>
</evidence>
<keyword evidence="2" id="KW-1185">Reference proteome</keyword>
<evidence type="ECO:0008006" key="3">
    <source>
        <dbReference type="Google" id="ProtNLM"/>
    </source>
</evidence>
<dbReference type="AlphaFoldDB" id="A0AAV6VK17"/>
<organism evidence="1 2">
    <name type="scientific">Oedothorax gibbosus</name>
    <dbReference type="NCBI Taxonomy" id="931172"/>
    <lineage>
        <taxon>Eukaryota</taxon>
        <taxon>Metazoa</taxon>
        <taxon>Ecdysozoa</taxon>
        <taxon>Arthropoda</taxon>
        <taxon>Chelicerata</taxon>
        <taxon>Arachnida</taxon>
        <taxon>Araneae</taxon>
        <taxon>Araneomorphae</taxon>
        <taxon>Entelegynae</taxon>
        <taxon>Araneoidea</taxon>
        <taxon>Linyphiidae</taxon>
        <taxon>Erigoninae</taxon>
        <taxon>Oedothorax</taxon>
    </lineage>
</organism>
<comment type="caution">
    <text evidence="1">The sequence shown here is derived from an EMBL/GenBank/DDBJ whole genome shotgun (WGS) entry which is preliminary data.</text>
</comment>
<sequence>MAHKMLLRHVAGRNISLEFRLYILKKFSKENKIRILNSLKGNRSLLDVGIQKIKSVENSASPLSALAQPSLLNTEIRKDCTIEEGSEIPSDVIQIDSAISNNLSNEIAVDQDKISCAKSFRVHAIPTEEDFEQTNTNILANAETSSLKNTHNVSDETVVNLVKSSLHQSLEHENESFGFDLGLLTDDVPILKYLESKVKKGPAKTPFILPNDGLRSFPISILHSKRNNGEYNLREWLVWSKTKESLHCFPCRLFDIHSKSKSILTTSNGWDKDHGWRKLYNKIPTHESSTNHKQCYVQWREMERRILEGKVIRNQIDTEMIHRETYWKDIFRRLLSITLFLSERGLPFRGSSSKIGDSNNGNFLGLVELLAEYDPLLREHVTKVREYQNKDQKMQAHYLSPDSQNEFVEACHVKVVEAILEERRNAKYFALIVDATPDISHVEQNTYFSIPTLHGSRLHHKRTIFRIRRM</sequence>
<dbReference type="PANTHER" id="PTHR45749">
    <property type="match status" value="1"/>
</dbReference>
<proteinExistence type="predicted"/>
<accession>A0AAV6VK17</accession>
<protein>
    <recommendedName>
        <fullName evidence="3">Zinc finger MYM-type protein 1</fullName>
    </recommendedName>
</protein>
<gene>
    <name evidence="1" type="ORF">JTE90_011307</name>
</gene>